<name>A0AAJ7C7C0_CEPCN</name>
<protein>
    <submittedName>
        <fullName evidence="4">Uncharacterized protein LOC107271722 isoform X1</fullName>
    </submittedName>
</protein>
<keyword evidence="2" id="KW-0732">Signal</keyword>
<proteinExistence type="predicted"/>
<feature type="chain" id="PRO_5042486223" evidence="2">
    <location>
        <begin position="21"/>
        <end position="351"/>
    </location>
</feature>
<keyword evidence="3" id="KW-1185">Reference proteome</keyword>
<dbReference type="InterPro" id="IPR031959">
    <property type="entry name" value="DUF4779"/>
</dbReference>
<feature type="region of interest" description="Disordered" evidence="1">
    <location>
        <begin position="55"/>
        <end position="96"/>
    </location>
</feature>
<feature type="compositionally biased region" description="Basic and acidic residues" evidence="1">
    <location>
        <begin position="135"/>
        <end position="146"/>
    </location>
</feature>
<feature type="compositionally biased region" description="Basic and acidic residues" evidence="1">
    <location>
        <begin position="65"/>
        <end position="90"/>
    </location>
</feature>
<dbReference type="AlphaFoldDB" id="A0AAJ7C7C0"/>
<dbReference type="KEGG" id="ccin:107271722"/>
<feature type="region of interest" description="Disordered" evidence="1">
    <location>
        <begin position="123"/>
        <end position="213"/>
    </location>
</feature>
<sequence length="351" mass="40029">MLVLQRMILLVLLVARYSSCSFVPPSLGGVASSESGLSLSDITQRKSGAEYVALGNGRTGSEGAHGYDKGEEAAHGVKQNDARYDERDNSQRGYDVGKQSLGQAQSFDQGNNQFEQHGAGQYKKGFHKSGFRNNYHKDESGDKASFYEDSDDEKGHRGFDNRGGHYGRRAQDGFRDGRFDNAFTGRNRAQQGLYDNGAGYNNRRGHNGGYDDNRYYDDRRNYLHDGAGRVYDRNGNEAYYRRDERPYHHPLNYGSAPLVSGPLYSRDYLDAPPARYYASYYRQEPPPLLPDDAFHAPGYEYRYFPERRDYHRAEIYYPDKGGYGHGDYYAVGYKRPYGRALDIHPGYRRPY</sequence>
<feature type="signal peptide" evidence="2">
    <location>
        <begin position="1"/>
        <end position="20"/>
    </location>
</feature>
<evidence type="ECO:0000256" key="1">
    <source>
        <dbReference type="SAM" id="MobiDB-lite"/>
    </source>
</evidence>
<evidence type="ECO:0000313" key="3">
    <source>
        <dbReference type="Proteomes" id="UP000694920"/>
    </source>
</evidence>
<feature type="compositionally biased region" description="Basic and acidic residues" evidence="1">
    <location>
        <begin position="153"/>
        <end position="179"/>
    </location>
</feature>
<dbReference type="GeneID" id="107271722"/>
<dbReference type="RefSeq" id="XP_015603538.1">
    <property type="nucleotide sequence ID" value="XM_015748052.2"/>
</dbReference>
<evidence type="ECO:0000256" key="2">
    <source>
        <dbReference type="SAM" id="SignalP"/>
    </source>
</evidence>
<dbReference type="Proteomes" id="UP000694920">
    <property type="component" value="Unplaced"/>
</dbReference>
<gene>
    <name evidence="4" type="primary">LOC107271722</name>
</gene>
<evidence type="ECO:0000313" key="4">
    <source>
        <dbReference type="RefSeq" id="XP_015603538.1"/>
    </source>
</evidence>
<accession>A0AAJ7C7C0</accession>
<reference evidence="4" key="1">
    <citation type="submission" date="2025-08" db="UniProtKB">
        <authorList>
            <consortium name="RefSeq"/>
        </authorList>
    </citation>
    <scope>IDENTIFICATION</scope>
</reference>
<organism evidence="3 4">
    <name type="scientific">Cephus cinctus</name>
    <name type="common">Wheat stem sawfly</name>
    <dbReference type="NCBI Taxonomy" id="211228"/>
    <lineage>
        <taxon>Eukaryota</taxon>
        <taxon>Metazoa</taxon>
        <taxon>Ecdysozoa</taxon>
        <taxon>Arthropoda</taxon>
        <taxon>Hexapoda</taxon>
        <taxon>Insecta</taxon>
        <taxon>Pterygota</taxon>
        <taxon>Neoptera</taxon>
        <taxon>Endopterygota</taxon>
        <taxon>Hymenoptera</taxon>
        <taxon>Cephoidea</taxon>
        <taxon>Cephidae</taxon>
        <taxon>Cephus</taxon>
    </lineage>
</organism>
<dbReference type="Pfam" id="PF16009">
    <property type="entry name" value="DUF4779"/>
    <property type="match status" value="1"/>
</dbReference>